<dbReference type="EMBL" id="DXBS01000106">
    <property type="protein sequence ID" value="HIZ24872.1"/>
    <property type="molecule type" value="Genomic_DNA"/>
</dbReference>
<reference evidence="1" key="1">
    <citation type="journal article" date="2021" name="PeerJ">
        <title>Extensive microbial diversity within the chicken gut microbiome revealed by metagenomics and culture.</title>
        <authorList>
            <person name="Gilroy R."/>
            <person name="Ravi A."/>
            <person name="Getino M."/>
            <person name="Pursley I."/>
            <person name="Horton D.L."/>
            <person name="Alikhan N.F."/>
            <person name="Baker D."/>
            <person name="Gharbi K."/>
            <person name="Hall N."/>
            <person name="Watson M."/>
            <person name="Adriaenssens E.M."/>
            <person name="Foster-Nyarko E."/>
            <person name="Jarju S."/>
            <person name="Secka A."/>
            <person name="Antonio M."/>
            <person name="Oren A."/>
            <person name="Chaudhuri R.R."/>
            <person name="La Ragione R."/>
            <person name="Hildebrand F."/>
            <person name="Pallen M.J."/>
        </authorList>
    </citation>
    <scope>NUCLEOTIDE SEQUENCE</scope>
    <source>
        <strain evidence="1">CHK33-5263</strain>
    </source>
</reference>
<accession>A0A9D2IWC8</accession>
<dbReference type="SUPFAM" id="SSF75005">
    <property type="entry name" value="Arabinanase/levansucrase/invertase"/>
    <property type="match status" value="1"/>
</dbReference>
<organism evidence="1 2">
    <name type="scientific">Candidatus Gallimonas intestinigallinarum</name>
    <dbReference type="NCBI Taxonomy" id="2838604"/>
    <lineage>
        <taxon>Bacteria</taxon>
        <taxon>Bacillati</taxon>
        <taxon>Bacillota</taxon>
        <taxon>Clostridia</taxon>
        <taxon>Candidatus Gallimonas</taxon>
    </lineage>
</organism>
<dbReference type="AlphaFoldDB" id="A0A9D2IWC8"/>
<evidence type="ECO:0000313" key="2">
    <source>
        <dbReference type="Proteomes" id="UP000824044"/>
    </source>
</evidence>
<comment type="caution">
    <text evidence="1">The sequence shown here is derived from an EMBL/GenBank/DDBJ whole genome shotgun (WGS) entry which is preliminary data.</text>
</comment>
<dbReference type="Proteomes" id="UP000824044">
    <property type="component" value="Unassembled WGS sequence"/>
</dbReference>
<dbReference type="Gene3D" id="2.115.10.20">
    <property type="entry name" value="Glycosyl hydrolase domain, family 43"/>
    <property type="match status" value="1"/>
</dbReference>
<dbReference type="InterPro" id="IPR023296">
    <property type="entry name" value="Glyco_hydro_beta-prop_sf"/>
</dbReference>
<name>A0A9D2IWC8_9FIRM</name>
<protein>
    <submittedName>
        <fullName evidence="1">Uncharacterized protein</fullName>
    </submittedName>
</protein>
<gene>
    <name evidence="1" type="ORF">H9812_05335</name>
</gene>
<dbReference type="PANTHER" id="PTHR43301">
    <property type="entry name" value="ARABINAN ENDO-1,5-ALPHA-L-ARABINOSIDASE"/>
    <property type="match status" value="1"/>
</dbReference>
<dbReference type="PANTHER" id="PTHR43301:SF3">
    <property type="entry name" value="ARABINAN ENDO-1,5-ALPHA-L-ARABINOSIDASE A-RELATED"/>
    <property type="match status" value="1"/>
</dbReference>
<feature type="non-terminal residue" evidence="1">
    <location>
        <position position="183"/>
    </location>
</feature>
<evidence type="ECO:0000313" key="1">
    <source>
        <dbReference type="EMBL" id="HIZ24872.1"/>
    </source>
</evidence>
<reference evidence="1" key="2">
    <citation type="submission" date="2021-04" db="EMBL/GenBank/DDBJ databases">
        <authorList>
            <person name="Gilroy R."/>
        </authorList>
    </citation>
    <scope>NUCLEOTIDE SEQUENCE</scope>
    <source>
        <strain evidence="1">CHK33-5263</strain>
    </source>
</reference>
<sequence length="183" mass="20337">MALRYPKNPKFNKLKMRSPDYASWQEGCAHDPSLLEWEGKYYAYSTDTFGAPSGYQIRVSDDLMHWEYVGSAFAMDGVASHYKKGEGRGKFGNLQAAFDWCVTDQREVGYGICTRTDGSMSFWAPHCVRGTDGKFWLYFCLTGYFGGSKSCIGLAKADSPLGPFTCVGLIVQSPAGWRTPNAI</sequence>
<proteinExistence type="predicted"/>
<dbReference type="InterPro" id="IPR050727">
    <property type="entry name" value="GH43_arabinanases"/>
</dbReference>